<dbReference type="GO" id="GO:0005344">
    <property type="term" value="F:oxygen carrier activity"/>
    <property type="evidence" value="ECO:0007669"/>
    <property type="project" value="UniProtKB-KW"/>
</dbReference>
<dbReference type="PANTHER" id="PTHR46458">
    <property type="entry name" value="BLR2807 PROTEIN"/>
    <property type="match status" value="1"/>
</dbReference>
<gene>
    <name evidence="9" type="ORF">KP79_PYT09552</name>
</gene>
<comment type="similarity">
    <text evidence="6">Belongs to the globin family.</text>
</comment>
<keyword evidence="3 6" id="KW-0561">Oxygen transport</keyword>
<evidence type="ECO:0000256" key="2">
    <source>
        <dbReference type="ARBA" id="ARBA00022617"/>
    </source>
</evidence>
<dbReference type="InterPro" id="IPR000971">
    <property type="entry name" value="Globin"/>
</dbReference>
<dbReference type="InterPro" id="IPR044399">
    <property type="entry name" value="Mb-like_M"/>
</dbReference>
<feature type="domain" description="Globin" evidence="8">
    <location>
        <begin position="34"/>
        <end position="186"/>
    </location>
</feature>
<dbReference type="InterPro" id="IPR009050">
    <property type="entry name" value="Globin-like_sf"/>
</dbReference>
<keyword evidence="4" id="KW-0479">Metal-binding</keyword>
<evidence type="ECO:0000256" key="1">
    <source>
        <dbReference type="ARBA" id="ARBA00022448"/>
    </source>
</evidence>
<feature type="compositionally biased region" description="Basic and acidic residues" evidence="7">
    <location>
        <begin position="20"/>
        <end position="29"/>
    </location>
</feature>
<protein>
    <submittedName>
        <fullName evidence="9">Neuroglobin</fullName>
    </submittedName>
</protein>
<keyword evidence="5" id="KW-0408">Iron</keyword>
<dbReference type="GO" id="GO:0046872">
    <property type="term" value="F:metal ion binding"/>
    <property type="evidence" value="ECO:0007669"/>
    <property type="project" value="UniProtKB-KW"/>
</dbReference>
<reference evidence="9 10" key="1">
    <citation type="journal article" date="2017" name="Nat. Ecol. Evol.">
        <title>Scallop genome provides insights into evolution of bilaterian karyotype and development.</title>
        <authorList>
            <person name="Wang S."/>
            <person name="Zhang J."/>
            <person name="Jiao W."/>
            <person name="Li J."/>
            <person name="Xun X."/>
            <person name="Sun Y."/>
            <person name="Guo X."/>
            <person name="Huan P."/>
            <person name="Dong B."/>
            <person name="Zhang L."/>
            <person name="Hu X."/>
            <person name="Sun X."/>
            <person name="Wang J."/>
            <person name="Zhao C."/>
            <person name="Wang Y."/>
            <person name="Wang D."/>
            <person name="Huang X."/>
            <person name="Wang R."/>
            <person name="Lv J."/>
            <person name="Li Y."/>
            <person name="Zhang Z."/>
            <person name="Liu B."/>
            <person name="Lu W."/>
            <person name="Hui Y."/>
            <person name="Liang J."/>
            <person name="Zhou Z."/>
            <person name="Hou R."/>
            <person name="Li X."/>
            <person name="Liu Y."/>
            <person name="Li H."/>
            <person name="Ning X."/>
            <person name="Lin Y."/>
            <person name="Zhao L."/>
            <person name="Xing Q."/>
            <person name="Dou J."/>
            <person name="Li Y."/>
            <person name="Mao J."/>
            <person name="Guo H."/>
            <person name="Dou H."/>
            <person name="Li T."/>
            <person name="Mu C."/>
            <person name="Jiang W."/>
            <person name="Fu Q."/>
            <person name="Fu X."/>
            <person name="Miao Y."/>
            <person name="Liu J."/>
            <person name="Yu Q."/>
            <person name="Li R."/>
            <person name="Liao H."/>
            <person name="Li X."/>
            <person name="Kong Y."/>
            <person name="Jiang Z."/>
            <person name="Chourrout D."/>
            <person name="Li R."/>
            <person name="Bao Z."/>
        </authorList>
    </citation>
    <scope>NUCLEOTIDE SEQUENCE [LARGE SCALE GENOMIC DNA]</scope>
    <source>
        <strain evidence="9 10">PY_sf001</strain>
    </source>
</reference>
<dbReference type="PANTHER" id="PTHR46458:SF1">
    <property type="entry name" value="GEO09476P1"/>
    <property type="match status" value="1"/>
</dbReference>
<sequence>MTKGAWMGCGSSRSRGQKNSKPEDGKTDDLFHQHLTDRQIHLVRDSWGLIQDSSSMEVGLSIYSSFFRSVENEILVLFPRVIRTEDGGESLGVDGEMLKSHAMRVMEGLDTIVTYLDEPAKLRTYLEHLGRQHHNSNVKARMLERLWPCIDDSFNACLGDVYLANVRIAWRSMMEFVISKMAAAMTEEMNKQRTAHVNGNGTTSIT</sequence>
<proteinExistence type="inferred from homology"/>
<evidence type="ECO:0000256" key="3">
    <source>
        <dbReference type="ARBA" id="ARBA00022621"/>
    </source>
</evidence>
<dbReference type="InterPro" id="IPR050532">
    <property type="entry name" value="Globin-like_OT"/>
</dbReference>
<comment type="caution">
    <text evidence="9">The sequence shown here is derived from an EMBL/GenBank/DDBJ whole genome shotgun (WGS) entry which is preliminary data.</text>
</comment>
<accession>A0A210QWK1</accession>
<dbReference type="GO" id="GO:0020037">
    <property type="term" value="F:heme binding"/>
    <property type="evidence" value="ECO:0007669"/>
    <property type="project" value="InterPro"/>
</dbReference>
<dbReference type="GO" id="GO:0019825">
    <property type="term" value="F:oxygen binding"/>
    <property type="evidence" value="ECO:0007669"/>
    <property type="project" value="InterPro"/>
</dbReference>
<organism evidence="9 10">
    <name type="scientific">Mizuhopecten yessoensis</name>
    <name type="common">Japanese scallop</name>
    <name type="synonym">Patinopecten yessoensis</name>
    <dbReference type="NCBI Taxonomy" id="6573"/>
    <lineage>
        <taxon>Eukaryota</taxon>
        <taxon>Metazoa</taxon>
        <taxon>Spiralia</taxon>
        <taxon>Lophotrochozoa</taxon>
        <taxon>Mollusca</taxon>
        <taxon>Bivalvia</taxon>
        <taxon>Autobranchia</taxon>
        <taxon>Pteriomorphia</taxon>
        <taxon>Pectinida</taxon>
        <taxon>Pectinoidea</taxon>
        <taxon>Pectinidae</taxon>
        <taxon>Mizuhopecten</taxon>
    </lineage>
</organism>
<dbReference type="Gene3D" id="1.10.490.10">
    <property type="entry name" value="Globins"/>
    <property type="match status" value="1"/>
</dbReference>
<dbReference type="SMR" id="A0A210QWK1"/>
<evidence type="ECO:0000313" key="10">
    <source>
        <dbReference type="Proteomes" id="UP000242188"/>
    </source>
</evidence>
<name>A0A210QWK1_MIZYE</name>
<evidence type="ECO:0000256" key="6">
    <source>
        <dbReference type="RuleBase" id="RU000356"/>
    </source>
</evidence>
<dbReference type="Pfam" id="PF00042">
    <property type="entry name" value="Globin"/>
    <property type="match status" value="1"/>
</dbReference>
<evidence type="ECO:0000256" key="7">
    <source>
        <dbReference type="SAM" id="MobiDB-lite"/>
    </source>
</evidence>
<keyword evidence="10" id="KW-1185">Reference proteome</keyword>
<dbReference type="OrthoDB" id="436496at2759"/>
<feature type="region of interest" description="Disordered" evidence="7">
    <location>
        <begin position="1"/>
        <end position="29"/>
    </location>
</feature>
<dbReference type="Proteomes" id="UP000242188">
    <property type="component" value="Unassembled WGS sequence"/>
</dbReference>
<keyword evidence="1 6" id="KW-0813">Transport</keyword>
<evidence type="ECO:0000313" key="9">
    <source>
        <dbReference type="EMBL" id="OWF53118.1"/>
    </source>
</evidence>
<dbReference type="AlphaFoldDB" id="A0A210QWK1"/>
<keyword evidence="2 6" id="KW-0349">Heme</keyword>
<dbReference type="InterPro" id="IPR012292">
    <property type="entry name" value="Globin/Proto"/>
</dbReference>
<dbReference type="CDD" id="cd01040">
    <property type="entry name" value="Mb-like"/>
    <property type="match status" value="1"/>
</dbReference>
<dbReference type="PROSITE" id="PS01033">
    <property type="entry name" value="GLOBIN"/>
    <property type="match status" value="1"/>
</dbReference>
<evidence type="ECO:0000256" key="5">
    <source>
        <dbReference type="ARBA" id="ARBA00023004"/>
    </source>
</evidence>
<dbReference type="SUPFAM" id="SSF46458">
    <property type="entry name" value="Globin-like"/>
    <property type="match status" value="1"/>
</dbReference>
<evidence type="ECO:0000259" key="8">
    <source>
        <dbReference type="PROSITE" id="PS01033"/>
    </source>
</evidence>
<dbReference type="EMBL" id="NEDP02001506">
    <property type="protein sequence ID" value="OWF53118.1"/>
    <property type="molecule type" value="Genomic_DNA"/>
</dbReference>
<evidence type="ECO:0000256" key="4">
    <source>
        <dbReference type="ARBA" id="ARBA00022723"/>
    </source>
</evidence>